<dbReference type="InterPro" id="IPR050789">
    <property type="entry name" value="Diverse_Enzym_Activities"/>
</dbReference>
<protein>
    <submittedName>
        <fullName evidence="2">Serine hydrolase</fullName>
    </submittedName>
</protein>
<dbReference type="OrthoDB" id="4281716at2"/>
<feature type="domain" description="Beta-lactamase-related" evidence="1">
    <location>
        <begin position="24"/>
        <end position="393"/>
    </location>
</feature>
<dbReference type="PANTHER" id="PTHR43283:SF3">
    <property type="entry name" value="BETA-LACTAMASE FAMILY PROTEIN (AFU_ORTHOLOGUE AFUA_5G07500)"/>
    <property type="match status" value="1"/>
</dbReference>
<name>A0A2X0IMR7_9ACTN</name>
<dbReference type="SUPFAM" id="SSF56601">
    <property type="entry name" value="beta-lactamase/transpeptidase-like"/>
    <property type="match status" value="1"/>
</dbReference>
<reference evidence="2 3" key="1">
    <citation type="submission" date="2018-06" db="EMBL/GenBank/DDBJ databases">
        <title>Streptacidiphilus pinicola sp. nov., isolated from pine grove soil.</title>
        <authorList>
            <person name="Roh S.G."/>
            <person name="Park S."/>
            <person name="Kim M.-K."/>
            <person name="Yun B.-R."/>
            <person name="Park J."/>
            <person name="Kim M.J."/>
            <person name="Kim Y.S."/>
            <person name="Kim S.B."/>
        </authorList>
    </citation>
    <scope>NUCLEOTIDE SEQUENCE [LARGE SCALE GENOMIC DNA]</scope>
    <source>
        <strain evidence="2 3">MMS16-CNU450</strain>
    </source>
</reference>
<sequence length="408" mass="43776">MTLRSRVPRKRAVMTAFDWNRLSAVVSEHAAAGEAPGAVMALSHDGETQVASVGARATDGAVPLSGDEVFRISSMTKPIAAALTLMLVEEGVLALDAPIERWVPELADRRVLRRLDGPIADTVPADRPITVDDLLTMRMGFGFVFDTPCPAFERAAAAGLGLGPPDPSVPLTPDAWVARFAELPLMHQPGADWMYELSFAVLGVVLARAGRQPLDDLLRDRLLDPLGMTDTGFEVPAQALPRLVPCFTPGENGLEVFDSADAASRWNHRPSFPDARGGLVSTASDYLRFARMLLDGGTHEGTRLLSEQSVAAMITDHLGADRDRSTSAQAFLSSGAGWGYGLEVLTTGVAPNARTTRYGWGGGLGSTWYSFPELDTAAVLLTQCLPPPEPLVTAFWSELITMLGRRSR</sequence>
<gene>
    <name evidence="2" type="ORF">DN069_06360</name>
</gene>
<dbReference type="EMBL" id="QKYN01000027">
    <property type="protein sequence ID" value="RAG86434.1"/>
    <property type="molecule type" value="Genomic_DNA"/>
</dbReference>
<evidence type="ECO:0000313" key="3">
    <source>
        <dbReference type="Proteomes" id="UP000248889"/>
    </source>
</evidence>
<dbReference type="Pfam" id="PF00144">
    <property type="entry name" value="Beta-lactamase"/>
    <property type="match status" value="1"/>
</dbReference>
<dbReference type="Proteomes" id="UP000248889">
    <property type="component" value="Unassembled WGS sequence"/>
</dbReference>
<evidence type="ECO:0000313" key="2">
    <source>
        <dbReference type="EMBL" id="RAG86434.1"/>
    </source>
</evidence>
<dbReference type="GO" id="GO:0016787">
    <property type="term" value="F:hydrolase activity"/>
    <property type="evidence" value="ECO:0007669"/>
    <property type="project" value="UniProtKB-KW"/>
</dbReference>
<evidence type="ECO:0000259" key="1">
    <source>
        <dbReference type="Pfam" id="PF00144"/>
    </source>
</evidence>
<dbReference type="InterPro" id="IPR001466">
    <property type="entry name" value="Beta-lactam-related"/>
</dbReference>
<accession>A0A2X0IMR7</accession>
<proteinExistence type="predicted"/>
<dbReference type="InterPro" id="IPR012338">
    <property type="entry name" value="Beta-lactam/transpept-like"/>
</dbReference>
<organism evidence="2 3">
    <name type="scientific">Streptacidiphilus pinicola</name>
    <dbReference type="NCBI Taxonomy" id="2219663"/>
    <lineage>
        <taxon>Bacteria</taxon>
        <taxon>Bacillati</taxon>
        <taxon>Actinomycetota</taxon>
        <taxon>Actinomycetes</taxon>
        <taxon>Kitasatosporales</taxon>
        <taxon>Streptomycetaceae</taxon>
        <taxon>Streptacidiphilus</taxon>
    </lineage>
</organism>
<comment type="caution">
    <text evidence="2">The sequence shown here is derived from an EMBL/GenBank/DDBJ whole genome shotgun (WGS) entry which is preliminary data.</text>
</comment>
<keyword evidence="2" id="KW-0378">Hydrolase</keyword>
<keyword evidence="3" id="KW-1185">Reference proteome</keyword>
<dbReference type="PANTHER" id="PTHR43283">
    <property type="entry name" value="BETA-LACTAMASE-RELATED"/>
    <property type="match status" value="1"/>
</dbReference>
<dbReference type="Gene3D" id="3.40.710.10">
    <property type="entry name" value="DD-peptidase/beta-lactamase superfamily"/>
    <property type="match status" value="1"/>
</dbReference>
<dbReference type="AlphaFoldDB" id="A0A2X0IMR7"/>